<dbReference type="InterPro" id="IPR002110">
    <property type="entry name" value="Ankyrin_rpt"/>
</dbReference>
<keyword evidence="1" id="KW-0040">ANK repeat</keyword>
<organism evidence="3 4">
    <name type="scientific">Skeletonema marinoi</name>
    <dbReference type="NCBI Taxonomy" id="267567"/>
    <lineage>
        <taxon>Eukaryota</taxon>
        <taxon>Sar</taxon>
        <taxon>Stramenopiles</taxon>
        <taxon>Ochrophyta</taxon>
        <taxon>Bacillariophyta</taxon>
        <taxon>Coscinodiscophyceae</taxon>
        <taxon>Thalassiosirophycidae</taxon>
        <taxon>Thalassiosirales</taxon>
        <taxon>Skeletonemataceae</taxon>
        <taxon>Skeletonema</taxon>
        <taxon>Skeletonema marinoi-dohrnii complex</taxon>
    </lineage>
</organism>
<reference evidence="3" key="1">
    <citation type="submission" date="2023-06" db="EMBL/GenBank/DDBJ databases">
        <title>Survivors Of The Sea: Transcriptome response of Skeletonema marinoi to long-term dormancy.</title>
        <authorList>
            <person name="Pinder M.I.M."/>
            <person name="Kourtchenko O."/>
            <person name="Robertson E.K."/>
            <person name="Larsson T."/>
            <person name="Maumus F."/>
            <person name="Osuna-Cruz C.M."/>
            <person name="Vancaester E."/>
            <person name="Stenow R."/>
            <person name="Vandepoele K."/>
            <person name="Ploug H."/>
            <person name="Bruchert V."/>
            <person name="Godhe A."/>
            <person name="Topel M."/>
        </authorList>
    </citation>
    <scope>NUCLEOTIDE SEQUENCE</scope>
    <source>
        <strain evidence="3">R05AC</strain>
    </source>
</reference>
<dbReference type="EMBL" id="JATAAI010000012">
    <property type="protein sequence ID" value="KAK1741921.1"/>
    <property type="molecule type" value="Genomic_DNA"/>
</dbReference>
<feature type="compositionally biased region" description="Polar residues" evidence="2">
    <location>
        <begin position="1"/>
        <end position="14"/>
    </location>
</feature>
<dbReference type="Proteomes" id="UP001224775">
    <property type="component" value="Unassembled WGS sequence"/>
</dbReference>
<proteinExistence type="predicted"/>
<dbReference type="PROSITE" id="PS50297">
    <property type="entry name" value="ANK_REP_REGION"/>
    <property type="match status" value="1"/>
</dbReference>
<comment type="caution">
    <text evidence="3">The sequence shown here is derived from an EMBL/GenBank/DDBJ whole genome shotgun (WGS) entry which is preliminary data.</text>
</comment>
<sequence>MITSPSSSGGARTSASEDDSASQPNDDKQLSELMQQLEIGRNITIQSNQQSLPELRAYCQSDSLTEHGLRERLSHLNLQMEDSTCDILLVDVCANDRVTHEMVQCVIEHAPEAVSAVNRRGATPLHVVCSNINVTRDIFRCVFEANPHALLAQDEAGWTPFVYLCCNRRVDDTVAVERLTLLLETLLETCPESAQCCTHDGFLPIHFAFEFRSPDFCCMLIQAYPESMQREVRGISELNDVLVSSWVKDSVALAVLKMLLENHPDMVRDFRWNGNPLLHVVVDYDYENLPRAVEVCRLIIHAFRGLVLEHDEFGYQPLHRACHRGNLPVVECILDMCLPAIRGESSNGHFPIHFAICTLTRTPEAAVEVVKCLLSVDPSVASQEVIGSYPLIRACLETNRLNLSSGLEVINLLYNAYPEAIVNAQALFRRGIDNSRFVNGVEDFIVQQLRYAAHASNLQLVRTQDGNGRLPLHYALGEDAPLGAIKLLVQADPSTIQTPDSDGSSPLHTACEYHKCPDVIKYLLDNCRASLLVAEDKWGNTPLHYACLEGRYDAIEMILTRYPNAPVATRNLDGDLPIQLLLDCDAPYSADYASCIFLLLKASPEVWMSNEDLVLALTSLPKSELGSSSTSPVLVSTSRSADDLLVLADQTAHIIDHVDVNLPSYPPNQSRPSPSDAARHICQEARLVLTSLRGGPPYVARGDLALGLKVRNCFVHHTRNNISSSSSNNNNSIQAQLVTKQQLFFVTKYYFNNNGTPLTSLIPPLSRWNVQRNTSSSTGDGKESFVELPGMLIYDIILGNGGGPGGSCVPSSIGVTPHHFITLNSGNDVRFINKVAGKVMQKEA</sequence>
<keyword evidence="4" id="KW-1185">Reference proteome</keyword>
<dbReference type="PANTHER" id="PTHR24121">
    <property type="entry name" value="NO MECHANORECEPTOR POTENTIAL C, ISOFORM D-RELATED"/>
    <property type="match status" value="1"/>
</dbReference>
<dbReference type="Pfam" id="PF12796">
    <property type="entry name" value="Ank_2"/>
    <property type="match status" value="1"/>
</dbReference>
<dbReference type="PANTHER" id="PTHR24121:SF23">
    <property type="entry name" value="NO MECHANORECEPTOR POTENTIAL C, ISOFORM H"/>
    <property type="match status" value="1"/>
</dbReference>
<dbReference type="AlphaFoldDB" id="A0AAD8Y8T2"/>
<accession>A0AAD8Y8T2</accession>
<evidence type="ECO:0000256" key="2">
    <source>
        <dbReference type="SAM" id="MobiDB-lite"/>
    </source>
</evidence>
<dbReference type="Gene3D" id="1.25.40.20">
    <property type="entry name" value="Ankyrin repeat-containing domain"/>
    <property type="match status" value="3"/>
</dbReference>
<protein>
    <submittedName>
        <fullName evidence="3">Ankyrin repeat domain-containing protein</fullName>
    </submittedName>
</protein>
<evidence type="ECO:0000313" key="4">
    <source>
        <dbReference type="Proteomes" id="UP001224775"/>
    </source>
</evidence>
<gene>
    <name evidence="3" type="ORF">QTG54_007494</name>
</gene>
<dbReference type="PROSITE" id="PS50088">
    <property type="entry name" value="ANK_REPEAT"/>
    <property type="match status" value="1"/>
</dbReference>
<feature type="repeat" description="ANK" evidence="1">
    <location>
        <begin position="538"/>
        <end position="570"/>
    </location>
</feature>
<evidence type="ECO:0000313" key="3">
    <source>
        <dbReference type="EMBL" id="KAK1741921.1"/>
    </source>
</evidence>
<dbReference type="SUPFAM" id="SSF48403">
    <property type="entry name" value="Ankyrin repeat"/>
    <property type="match status" value="2"/>
</dbReference>
<dbReference type="SMART" id="SM00248">
    <property type="entry name" value="ANK"/>
    <property type="match status" value="8"/>
</dbReference>
<dbReference type="InterPro" id="IPR036770">
    <property type="entry name" value="Ankyrin_rpt-contain_sf"/>
</dbReference>
<feature type="region of interest" description="Disordered" evidence="2">
    <location>
        <begin position="1"/>
        <end position="28"/>
    </location>
</feature>
<name>A0AAD8Y8T2_9STRA</name>
<evidence type="ECO:0000256" key="1">
    <source>
        <dbReference type="PROSITE-ProRule" id="PRU00023"/>
    </source>
</evidence>